<proteinExistence type="predicted"/>
<feature type="transmembrane region" description="Helical" evidence="1">
    <location>
        <begin position="126"/>
        <end position="145"/>
    </location>
</feature>
<organism evidence="2">
    <name type="scientific">uncultured Sulfurovum sp</name>
    <dbReference type="NCBI Taxonomy" id="269237"/>
    <lineage>
        <taxon>Bacteria</taxon>
        <taxon>Pseudomonadati</taxon>
        <taxon>Campylobacterota</taxon>
        <taxon>Epsilonproteobacteria</taxon>
        <taxon>Campylobacterales</taxon>
        <taxon>Sulfurovaceae</taxon>
        <taxon>Sulfurovum</taxon>
        <taxon>environmental samples</taxon>
    </lineage>
</organism>
<evidence type="ECO:0008006" key="3">
    <source>
        <dbReference type="Google" id="ProtNLM"/>
    </source>
</evidence>
<feature type="transmembrane region" description="Helical" evidence="1">
    <location>
        <begin position="152"/>
        <end position="169"/>
    </location>
</feature>
<reference evidence="2" key="1">
    <citation type="submission" date="2020-01" db="EMBL/GenBank/DDBJ databases">
        <authorList>
            <person name="Meier V. D."/>
            <person name="Meier V D."/>
        </authorList>
    </citation>
    <scope>NUCLEOTIDE SEQUENCE</scope>
    <source>
        <strain evidence="2">HLG_WM_MAG_02</strain>
    </source>
</reference>
<sequence length="181" mass="20187">MWKIPEDKSRLGVYAKNAKKAAFFQIAIGIIAIVYPLLSGKLTLVFLSLLFLASGFVLGYFTYITQSKDTQVIRKSILLVLLAFLMNMSTFIGVLSLGILLGIYFFGDAIINTQLSKHLKHDAAKYWLLAAIVALILGIFVLLYLPHSMIHLLGAFIGITYLFNALALYKTSEVFKMEEKA</sequence>
<keyword evidence="1" id="KW-0472">Membrane</keyword>
<evidence type="ECO:0000256" key="1">
    <source>
        <dbReference type="SAM" id="Phobius"/>
    </source>
</evidence>
<gene>
    <name evidence="2" type="ORF">HELGO_WM24701</name>
</gene>
<feature type="transmembrane region" description="Helical" evidence="1">
    <location>
        <begin position="77"/>
        <end position="106"/>
    </location>
</feature>
<keyword evidence="1" id="KW-0812">Transmembrane</keyword>
<feature type="transmembrane region" description="Helical" evidence="1">
    <location>
        <begin position="21"/>
        <end position="38"/>
    </location>
</feature>
<dbReference type="AlphaFoldDB" id="A0A6S6UER6"/>
<evidence type="ECO:0000313" key="2">
    <source>
        <dbReference type="EMBL" id="CAA6825459.1"/>
    </source>
</evidence>
<dbReference type="InterPro" id="IPR005325">
    <property type="entry name" value="DUF308_memb"/>
</dbReference>
<accession>A0A6S6UER6</accession>
<dbReference type="EMBL" id="CACVAZ010000194">
    <property type="protein sequence ID" value="CAA6825459.1"/>
    <property type="molecule type" value="Genomic_DNA"/>
</dbReference>
<protein>
    <recommendedName>
        <fullName evidence="3">DUF308 domain-containing protein</fullName>
    </recommendedName>
</protein>
<dbReference type="Pfam" id="PF03729">
    <property type="entry name" value="DUF308"/>
    <property type="match status" value="2"/>
</dbReference>
<keyword evidence="1" id="KW-1133">Transmembrane helix</keyword>
<name>A0A6S6UER6_9BACT</name>
<feature type="transmembrane region" description="Helical" evidence="1">
    <location>
        <begin position="44"/>
        <end position="65"/>
    </location>
</feature>